<evidence type="ECO:0000256" key="2">
    <source>
        <dbReference type="ARBA" id="ARBA00022475"/>
    </source>
</evidence>
<feature type="transmembrane region" description="Helical" evidence="4">
    <location>
        <begin position="581"/>
        <end position="597"/>
    </location>
</feature>
<dbReference type="InterPro" id="IPR011399">
    <property type="entry name" value="NosR"/>
</dbReference>
<feature type="transmembrane region" description="Helical" evidence="4">
    <location>
        <begin position="532"/>
        <end position="554"/>
    </location>
</feature>
<reference evidence="6 7" key="1">
    <citation type="submission" date="2018-11" db="EMBL/GenBank/DDBJ databases">
        <title>The draft genome sequence of Amphritea balenae JAMM 1525T.</title>
        <authorList>
            <person name="Fang Z."/>
            <person name="Zhang Y."/>
            <person name="Han X."/>
        </authorList>
    </citation>
    <scope>NUCLEOTIDE SEQUENCE [LARGE SCALE GENOMIC DNA]</scope>
    <source>
        <strain evidence="6 7">JAMM 1525</strain>
    </source>
</reference>
<dbReference type="PANTHER" id="PTHR30224">
    <property type="entry name" value="ELECTRON TRANSPORT PROTEIN"/>
    <property type="match status" value="1"/>
</dbReference>
<keyword evidence="4" id="KW-1133">Transmembrane helix</keyword>
<dbReference type="Pfam" id="PF12801">
    <property type="entry name" value="Fer4_5"/>
    <property type="match status" value="2"/>
</dbReference>
<sequence length="707" mass="79882">MAVLLMPSLASAMVPVSDAQKLETINTAFPKATSVGDKQPVVEGKMLAWTVFKGDEVLGYAFETNDVTKIPAYSGKPVNTLIAMDIEGEIRATRVLEHHEPILLVGIPEQELFDFAAAYEGLSVTDKVRVGASNNEEVINVDVVAGATVTVMVVNEAIMRSARKVAQVLEIAGLSEQAQIPPATIKPDVFEKADWTKLTGDGSIRRLMLIEGDIDKAFEGTAVATKGNPTAEDQQRMFIDMYYAPLNVPTIGRNLLGDDQYNWLMGELKEGDQALAVMGEGQYSFKGNGYVRGGIFDRTQLQQDGKAISFHDTDYYRLDDVYIDGFPGFREMAIFIVRNQYEFDLGTPWQLELLVRRQKGALESIFTSFNGDYLTPEKYLDRPEPIIEPEPEALWVSIWKEKAFQIVVLTVALAILFIVIFIQDVLVRYPRLMHGIRRAYLVFTVFFIGWYTLGQLSVVNVFTFVHALQGDFQWDLFLLDPMLFILWGFTAMTMLLWGRGIFCGWLCPFGAAQELINELARKLKIRQFEIPFAVHERLWALKYVILLGLFAISLESLAEAEKYAEIEPFKTTFLLKFQRDWGYVFYAVFLLVINIFTRKVYCRYICPLGAALAIPARLRLFDWLKRRKECGQPCKVCANECEIQAIHPDGTINANECHQCLDCQVTYYRDDKCPPLVQKKRKKAKQEAALSKIPAVEIDDLTVQSGA</sequence>
<dbReference type="InterPro" id="IPR007329">
    <property type="entry name" value="FMN-bd"/>
</dbReference>
<dbReference type="InterPro" id="IPR052378">
    <property type="entry name" value="NosR_regulator"/>
</dbReference>
<name>A0A3P1SSQ2_9GAMM</name>
<dbReference type="OrthoDB" id="9806398at2"/>
<keyword evidence="4" id="KW-0812">Transmembrane</keyword>
<dbReference type="Proteomes" id="UP000267535">
    <property type="component" value="Unassembled WGS sequence"/>
</dbReference>
<dbReference type="EMBL" id="RQXV01000003">
    <property type="protein sequence ID" value="RRD00227.1"/>
    <property type="molecule type" value="Genomic_DNA"/>
</dbReference>
<evidence type="ECO:0000259" key="5">
    <source>
        <dbReference type="SMART" id="SM00900"/>
    </source>
</evidence>
<feature type="transmembrane region" description="Helical" evidence="4">
    <location>
        <begin position="484"/>
        <end position="511"/>
    </location>
</feature>
<dbReference type="GO" id="GO:0005886">
    <property type="term" value="C:plasma membrane"/>
    <property type="evidence" value="ECO:0007669"/>
    <property type="project" value="UniProtKB-SubCell"/>
</dbReference>
<dbReference type="NCBIfam" id="NF046105">
    <property type="entry name" value="TransRegNosR"/>
    <property type="match status" value="1"/>
</dbReference>
<dbReference type="GO" id="GO:0010181">
    <property type="term" value="F:FMN binding"/>
    <property type="evidence" value="ECO:0007669"/>
    <property type="project" value="InterPro"/>
</dbReference>
<keyword evidence="7" id="KW-1185">Reference proteome</keyword>
<evidence type="ECO:0000256" key="1">
    <source>
        <dbReference type="ARBA" id="ARBA00004236"/>
    </source>
</evidence>
<feature type="transmembrane region" description="Helical" evidence="4">
    <location>
        <begin position="439"/>
        <end position="464"/>
    </location>
</feature>
<proteinExistence type="predicted"/>
<protein>
    <submittedName>
        <fullName evidence="6">Regulatory protein NosR</fullName>
    </submittedName>
</protein>
<evidence type="ECO:0000313" key="7">
    <source>
        <dbReference type="Proteomes" id="UP000267535"/>
    </source>
</evidence>
<dbReference type="PIRSF" id="PIRSF036354">
    <property type="entry name" value="NosR"/>
    <property type="match status" value="1"/>
</dbReference>
<dbReference type="Pfam" id="PF04205">
    <property type="entry name" value="FMN_bind"/>
    <property type="match status" value="1"/>
</dbReference>
<feature type="domain" description="FMN-binding" evidence="5">
    <location>
        <begin position="72"/>
        <end position="165"/>
    </location>
</feature>
<accession>A0A3P1SSQ2</accession>
<dbReference type="AlphaFoldDB" id="A0A3P1SSQ2"/>
<dbReference type="GO" id="GO:0003677">
    <property type="term" value="F:DNA binding"/>
    <property type="evidence" value="ECO:0007669"/>
    <property type="project" value="InterPro"/>
</dbReference>
<organism evidence="6 7">
    <name type="scientific">Amphritea balenae</name>
    <dbReference type="NCBI Taxonomy" id="452629"/>
    <lineage>
        <taxon>Bacteria</taxon>
        <taxon>Pseudomonadati</taxon>
        <taxon>Pseudomonadota</taxon>
        <taxon>Gammaproteobacteria</taxon>
        <taxon>Oceanospirillales</taxon>
        <taxon>Oceanospirillaceae</taxon>
        <taxon>Amphritea</taxon>
    </lineage>
</organism>
<dbReference type="SMART" id="SM00900">
    <property type="entry name" value="FMN_bind"/>
    <property type="match status" value="1"/>
</dbReference>
<gene>
    <name evidence="6" type="ORF">EHS89_06890</name>
</gene>
<feature type="transmembrane region" description="Helical" evidence="4">
    <location>
        <begin position="406"/>
        <end position="427"/>
    </location>
</feature>
<dbReference type="SUPFAM" id="SSF54862">
    <property type="entry name" value="4Fe-4S ferredoxins"/>
    <property type="match status" value="1"/>
</dbReference>
<evidence type="ECO:0000256" key="3">
    <source>
        <dbReference type="ARBA" id="ARBA00023136"/>
    </source>
</evidence>
<dbReference type="GO" id="GO:0045893">
    <property type="term" value="P:positive regulation of DNA-templated transcription"/>
    <property type="evidence" value="ECO:0007669"/>
    <property type="project" value="InterPro"/>
</dbReference>
<evidence type="ECO:0000313" key="6">
    <source>
        <dbReference type="EMBL" id="RRD00227.1"/>
    </source>
</evidence>
<dbReference type="PANTHER" id="PTHR30224:SF4">
    <property type="entry name" value="ELECTRON TRANSPORT PROTEIN YCCM-RELATED"/>
    <property type="match status" value="1"/>
</dbReference>
<comment type="caution">
    <text evidence="6">The sequence shown here is derived from an EMBL/GenBank/DDBJ whole genome shotgun (WGS) entry which is preliminary data.</text>
</comment>
<evidence type="ECO:0000256" key="4">
    <source>
        <dbReference type="SAM" id="Phobius"/>
    </source>
</evidence>
<keyword evidence="3 4" id="KW-0472">Membrane</keyword>
<comment type="subcellular location">
    <subcellularLocation>
        <location evidence="1">Cell membrane</location>
    </subcellularLocation>
</comment>
<dbReference type="InterPro" id="IPR017896">
    <property type="entry name" value="4Fe4S_Fe-S-bd"/>
</dbReference>
<keyword evidence="2" id="KW-1003">Cell membrane</keyword>